<proteinExistence type="predicted"/>
<name>A0A2T4A9A3_TRIHA</name>
<organism evidence="1 2">
    <name type="scientific">Trichoderma harzianum CBS 226.95</name>
    <dbReference type="NCBI Taxonomy" id="983964"/>
    <lineage>
        <taxon>Eukaryota</taxon>
        <taxon>Fungi</taxon>
        <taxon>Dikarya</taxon>
        <taxon>Ascomycota</taxon>
        <taxon>Pezizomycotina</taxon>
        <taxon>Sordariomycetes</taxon>
        <taxon>Hypocreomycetidae</taxon>
        <taxon>Hypocreales</taxon>
        <taxon>Hypocreaceae</taxon>
        <taxon>Trichoderma</taxon>
    </lineage>
</organism>
<protein>
    <submittedName>
        <fullName evidence="1">Uncharacterized protein</fullName>
    </submittedName>
</protein>
<evidence type="ECO:0000313" key="1">
    <source>
        <dbReference type="EMBL" id="PTB53669.1"/>
    </source>
</evidence>
<keyword evidence="2" id="KW-1185">Reference proteome</keyword>
<evidence type="ECO:0000313" key="2">
    <source>
        <dbReference type="Proteomes" id="UP000241690"/>
    </source>
</evidence>
<accession>A0A2T4A9A3</accession>
<dbReference type="GeneID" id="36623779"/>
<sequence>MSPRPSLVTLRISVPQRPSVFFFFFSPPPLCDLVRTAELGEFMHRIRVVTGLDRQRCRDFGLSDVQFRRKGPFHLVLKSLGFSLPMLNY</sequence>
<reference evidence="1 2" key="1">
    <citation type="submission" date="2016-07" db="EMBL/GenBank/DDBJ databases">
        <title>Multiple horizontal gene transfer events from other fungi enriched the ability of initially mycotrophic Trichoderma (Ascomycota) to feed on dead plant biomass.</title>
        <authorList>
            <consortium name="DOE Joint Genome Institute"/>
            <person name="Aerts A."/>
            <person name="Atanasova L."/>
            <person name="Chenthamara K."/>
            <person name="Zhang J."/>
            <person name="Grujic M."/>
            <person name="Henrissat B."/>
            <person name="Kuo A."/>
            <person name="Salamov A."/>
            <person name="Lipzen A."/>
            <person name="Labutti K."/>
            <person name="Barry K."/>
            <person name="Miao Y."/>
            <person name="Rahimi M.J."/>
            <person name="Shen Q."/>
            <person name="Grigoriev I.V."/>
            <person name="Kubicek C.P."/>
            <person name="Druzhinina I.S."/>
        </authorList>
    </citation>
    <scope>NUCLEOTIDE SEQUENCE [LARGE SCALE GENOMIC DNA]</scope>
    <source>
        <strain evidence="1 2">CBS 226.95</strain>
    </source>
</reference>
<dbReference type="RefSeq" id="XP_024773346.1">
    <property type="nucleotide sequence ID" value="XM_024915212.1"/>
</dbReference>
<dbReference type="AlphaFoldDB" id="A0A2T4A9A3"/>
<dbReference type="EMBL" id="KZ679681">
    <property type="protein sequence ID" value="PTB53669.1"/>
    <property type="molecule type" value="Genomic_DNA"/>
</dbReference>
<dbReference type="Proteomes" id="UP000241690">
    <property type="component" value="Unassembled WGS sequence"/>
</dbReference>
<gene>
    <name evidence="1" type="ORF">M431DRAFT_442379</name>
</gene>